<dbReference type="InterPro" id="IPR029052">
    <property type="entry name" value="Metallo-depent_PP-like"/>
</dbReference>
<dbReference type="GeneID" id="25905259"/>
<evidence type="ECO:0000256" key="1">
    <source>
        <dbReference type="ARBA" id="ARBA00004141"/>
    </source>
</evidence>
<keyword evidence="4 5" id="KW-0472">Membrane</keyword>
<proteinExistence type="predicted"/>
<dbReference type="eggNOG" id="KOG3662">
    <property type="taxonomic scope" value="Eukaryota"/>
</dbReference>
<dbReference type="PANTHER" id="PTHR13315:SF4">
    <property type="entry name" value="METALLOPHOSPHOESTERASE, ISOFORM E"/>
    <property type="match status" value="1"/>
</dbReference>
<gene>
    <name evidence="7" type="ORF">SARC_04755</name>
</gene>
<keyword evidence="8" id="KW-1185">Reference proteome</keyword>
<dbReference type="GO" id="GO:0016787">
    <property type="term" value="F:hydrolase activity"/>
    <property type="evidence" value="ECO:0007669"/>
    <property type="project" value="InterPro"/>
</dbReference>
<comment type="subcellular location">
    <subcellularLocation>
        <location evidence="1">Membrane</location>
        <topology evidence="1">Multi-pass membrane protein</topology>
    </subcellularLocation>
</comment>
<keyword evidence="2 5" id="KW-0812">Transmembrane</keyword>
<reference evidence="7 8" key="1">
    <citation type="submission" date="2011-02" db="EMBL/GenBank/DDBJ databases">
        <title>The Genome Sequence of Sphaeroforma arctica JP610.</title>
        <authorList>
            <consortium name="The Broad Institute Genome Sequencing Platform"/>
            <person name="Russ C."/>
            <person name="Cuomo C."/>
            <person name="Young S.K."/>
            <person name="Zeng Q."/>
            <person name="Gargeya S."/>
            <person name="Alvarado L."/>
            <person name="Berlin A."/>
            <person name="Chapman S.B."/>
            <person name="Chen Z."/>
            <person name="Freedman E."/>
            <person name="Gellesch M."/>
            <person name="Goldberg J."/>
            <person name="Griggs A."/>
            <person name="Gujja S."/>
            <person name="Heilman E."/>
            <person name="Heiman D."/>
            <person name="Howarth C."/>
            <person name="Mehta T."/>
            <person name="Neiman D."/>
            <person name="Pearson M."/>
            <person name="Roberts A."/>
            <person name="Saif S."/>
            <person name="Shea T."/>
            <person name="Shenoy N."/>
            <person name="Sisk P."/>
            <person name="Stolte C."/>
            <person name="Sykes S."/>
            <person name="White J."/>
            <person name="Yandava C."/>
            <person name="Burger G."/>
            <person name="Gray M.W."/>
            <person name="Holland P.W.H."/>
            <person name="King N."/>
            <person name="Lang F.B.F."/>
            <person name="Roger A.J."/>
            <person name="Ruiz-Trillo I."/>
            <person name="Haas B."/>
            <person name="Nusbaum C."/>
            <person name="Birren B."/>
        </authorList>
    </citation>
    <scope>NUCLEOTIDE SEQUENCE [LARGE SCALE GENOMIC DNA]</scope>
    <source>
        <strain evidence="7 8">JP610</strain>
    </source>
</reference>
<evidence type="ECO:0000256" key="4">
    <source>
        <dbReference type="ARBA" id="ARBA00023136"/>
    </source>
</evidence>
<sequence length="346" mass="39168">MRLCKPVTLIIVLTCALLAYCEYIVFHWAAHQWRYDPLPCQAKGTCVRIAAIADPQLQGYQDEPSGVIGSITRYDADHYLRSAYGCLVQYMSPDVVVILGDVLDEGYQADDESYVEYLDRFNSIFSPDMVSRIIVPGDNDIGGEGRDTQDYKQVHRFEDWQGAVNQKSSLKGIEFVSINILALTAQQKTVESIKSTTQFVHDYTPVETFSVLLSHAPTTMLPKDKQRWLVENIQPNLILSGHTHISGQQVSRGHSGSDLLEWTAPTFSYRMGVSKIGFLSILVDPITHQVSMHECWLPSRYNHLAMYGVWAAALIFIGESVWLFNFWSSWVCQEEATDSAKLKRWS</sequence>
<dbReference type="EMBL" id="KQ241876">
    <property type="protein sequence ID" value="KNC82962.1"/>
    <property type="molecule type" value="Genomic_DNA"/>
</dbReference>
<evidence type="ECO:0000313" key="8">
    <source>
        <dbReference type="Proteomes" id="UP000054560"/>
    </source>
</evidence>
<dbReference type="GO" id="GO:0006506">
    <property type="term" value="P:GPI anchor biosynthetic process"/>
    <property type="evidence" value="ECO:0007669"/>
    <property type="project" value="InterPro"/>
</dbReference>
<keyword evidence="3 5" id="KW-1133">Transmembrane helix</keyword>
<dbReference type="GO" id="GO:0016020">
    <property type="term" value="C:membrane"/>
    <property type="evidence" value="ECO:0007669"/>
    <property type="project" value="UniProtKB-SubCell"/>
</dbReference>
<dbReference type="InterPro" id="IPR033308">
    <property type="entry name" value="PGAP5/Cdc1/Ted1"/>
</dbReference>
<evidence type="ECO:0000256" key="5">
    <source>
        <dbReference type="SAM" id="Phobius"/>
    </source>
</evidence>
<dbReference type="Gene3D" id="3.60.21.10">
    <property type="match status" value="1"/>
</dbReference>
<dbReference type="InterPro" id="IPR004843">
    <property type="entry name" value="Calcineurin-like_PHP"/>
</dbReference>
<dbReference type="AlphaFoldDB" id="A0A0L0G1D1"/>
<name>A0A0L0G1D1_9EUKA</name>
<organism evidence="7 8">
    <name type="scientific">Sphaeroforma arctica JP610</name>
    <dbReference type="NCBI Taxonomy" id="667725"/>
    <lineage>
        <taxon>Eukaryota</taxon>
        <taxon>Ichthyosporea</taxon>
        <taxon>Ichthyophonida</taxon>
        <taxon>Sphaeroforma</taxon>
    </lineage>
</organism>
<dbReference type="GO" id="GO:0005783">
    <property type="term" value="C:endoplasmic reticulum"/>
    <property type="evidence" value="ECO:0007669"/>
    <property type="project" value="TreeGrafter"/>
</dbReference>
<dbReference type="SUPFAM" id="SSF56300">
    <property type="entry name" value="Metallo-dependent phosphatases"/>
    <property type="match status" value="1"/>
</dbReference>
<evidence type="ECO:0000259" key="6">
    <source>
        <dbReference type="Pfam" id="PF00149"/>
    </source>
</evidence>
<dbReference type="Pfam" id="PF00149">
    <property type="entry name" value="Metallophos"/>
    <property type="match status" value="1"/>
</dbReference>
<dbReference type="OrthoDB" id="5977743at2759"/>
<dbReference type="Proteomes" id="UP000054560">
    <property type="component" value="Unassembled WGS sequence"/>
</dbReference>
<feature type="domain" description="Calcineurin-like phosphoesterase" evidence="6">
    <location>
        <begin position="48"/>
        <end position="245"/>
    </location>
</feature>
<accession>A0A0L0G1D1</accession>
<dbReference type="PANTHER" id="PTHR13315">
    <property type="entry name" value="METALLO PHOSPHOESTERASE RELATED"/>
    <property type="match status" value="1"/>
</dbReference>
<evidence type="ECO:0000256" key="2">
    <source>
        <dbReference type="ARBA" id="ARBA00022692"/>
    </source>
</evidence>
<feature type="transmembrane region" description="Helical" evidence="5">
    <location>
        <begin position="304"/>
        <end position="324"/>
    </location>
</feature>
<evidence type="ECO:0000313" key="7">
    <source>
        <dbReference type="EMBL" id="KNC82962.1"/>
    </source>
</evidence>
<dbReference type="RefSeq" id="XP_014156864.1">
    <property type="nucleotide sequence ID" value="XM_014301389.1"/>
</dbReference>
<protein>
    <recommendedName>
        <fullName evidence="6">Calcineurin-like phosphoesterase domain-containing protein</fullName>
    </recommendedName>
</protein>
<evidence type="ECO:0000256" key="3">
    <source>
        <dbReference type="ARBA" id="ARBA00022989"/>
    </source>
</evidence>